<accession>A0ABR0AQF6</accession>
<comment type="caution">
    <text evidence="1">The sequence shown here is derived from an EMBL/GenBank/DDBJ whole genome shotgun (WGS) entry which is preliminary data.</text>
</comment>
<proteinExistence type="predicted"/>
<keyword evidence="2" id="KW-1185">Reference proteome</keyword>
<sequence length="97" mass="10996">MSLPEEFILTFVLPVFWFIGQQEMGSLILEKDVLQMLEKLDLLDKLINCSKIVTSGNDALFQVSLLVGVSPYHINKQRNFGSVFVNEKSSNELTKSM</sequence>
<protein>
    <submittedName>
        <fullName evidence="1">Uncharacterized protein</fullName>
    </submittedName>
</protein>
<reference evidence="1 2" key="1">
    <citation type="journal article" date="2023" name="Nucleic Acids Res.">
        <title>The hologenome of Daphnia magna reveals possible DNA methylation and microbiome-mediated evolution of the host genome.</title>
        <authorList>
            <person name="Chaturvedi A."/>
            <person name="Li X."/>
            <person name="Dhandapani V."/>
            <person name="Marshall H."/>
            <person name="Kissane S."/>
            <person name="Cuenca-Cambronero M."/>
            <person name="Asole G."/>
            <person name="Calvet F."/>
            <person name="Ruiz-Romero M."/>
            <person name="Marangio P."/>
            <person name="Guigo R."/>
            <person name="Rago D."/>
            <person name="Mirbahai L."/>
            <person name="Eastwood N."/>
            <person name="Colbourne J.K."/>
            <person name="Zhou J."/>
            <person name="Mallon E."/>
            <person name="Orsini L."/>
        </authorList>
    </citation>
    <scope>NUCLEOTIDE SEQUENCE [LARGE SCALE GENOMIC DNA]</scope>
    <source>
        <strain evidence="1">LRV0_1</strain>
    </source>
</reference>
<dbReference type="EMBL" id="JAOYFB010000038">
    <property type="protein sequence ID" value="KAK4027310.1"/>
    <property type="molecule type" value="Genomic_DNA"/>
</dbReference>
<gene>
    <name evidence="1" type="ORF">OUZ56_016320</name>
</gene>
<name>A0ABR0AQF6_9CRUS</name>
<evidence type="ECO:0000313" key="2">
    <source>
        <dbReference type="Proteomes" id="UP001234178"/>
    </source>
</evidence>
<evidence type="ECO:0000313" key="1">
    <source>
        <dbReference type="EMBL" id="KAK4027310.1"/>
    </source>
</evidence>
<organism evidence="1 2">
    <name type="scientific">Daphnia magna</name>
    <dbReference type="NCBI Taxonomy" id="35525"/>
    <lineage>
        <taxon>Eukaryota</taxon>
        <taxon>Metazoa</taxon>
        <taxon>Ecdysozoa</taxon>
        <taxon>Arthropoda</taxon>
        <taxon>Crustacea</taxon>
        <taxon>Branchiopoda</taxon>
        <taxon>Diplostraca</taxon>
        <taxon>Cladocera</taxon>
        <taxon>Anomopoda</taxon>
        <taxon>Daphniidae</taxon>
        <taxon>Daphnia</taxon>
    </lineage>
</organism>
<dbReference type="Proteomes" id="UP001234178">
    <property type="component" value="Unassembled WGS sequence"/>
</dbReference>